<keyword evidence="1" id="KW-0175">Coiled coil</keyword>
<feature type="coiled-coil region" evidence="1">
    <location>
        <begin position="374"/>
        <end position="613"/>
    </location>
</feature>
<reference evidence="4" key="1">
    <citation type="submission" date="2023-05" db="EMBL/GenBank/DDBJ databases">
        <title>Genome and transcriptome analyses reveal genes involved in the formation of fine ridges on petal epidermal cells in Hibiscus trionum.</title>
        <authorList>
            <person name="Koshimizu S."/>
            <person name="Masuda S."/>
            <person name="Ishii T."/>
            <person name="Shirasu K."/>
            <person name="Hoshino A."/>
            <person name="Arita M."/>
        </authorList>
    </citation>
    <scope>NUCLEOTIDE SEQUENCE</scope>
    <source>
        <strain evidence="4">Hamamatsu line</strain>
    </source>
</reference>
<dbReference type="PANTHER" id="PTHR47458">
    <property type="entry name" value="SMAD/FHA DOMAIN-CONTAINING PROTEIN"/>
    <property type="match status" value="1"/>
</dbReference>
<evidence type="ECO:0000256" key="1">
    <source>
        <dbReference type="SAM" id="Coils"/>
    </source>
</evidence>
<feature type="domain" description="FHA" evidence="3">
    <location>
        <begin position="153"/>
        <end position="215"/>
    </location>
</feature>
<accession>A0A9W7H3B4</accession>
<feature type="compositionally biased region" description="Polar residues" evidence="2">
    <location>
        <begin position="921"/>
        <end position="931"/>
    </location>
</feature>
<dbReference type="AlphaFoldDB" id="A0A9W7H3B4"/>
<dbReference type="SMART" id="SM00240">
    <property type="entry name" value="FHA"/>
    <property type="match status" value="1"/>
</dbReference>
<organism evidence="4 5">
    <name type="scientific">Hibiscus trionum</name>
    <name type="common">Flower of an hour</name>
    <dbReference type="NCBI Taxonomy" id="183268"/>
    <lineage>
        <taxon>Eukaryota</taxon>
        <taxon>Viridiplantae</taxon>
        <taxon>Streptophyta</taxon>
        <taxon>Embryophyta</taxon>
        <taxon>Tracheophyta</taxon>
        <taxon>Spermatophyta</taxon>
        <taxon>Magnoliopsida</taxon>
        <taxon>eudicotyledons</taxon>
        <taxon>Gunneridae</taxon>
        <taxon>Pentapetalae</taxon>
        <taxon>rosids</taxon>
        <taxon>malvids</taxon>
        <taxon>Malvales</taxon>
        <taxon>Malvaceae</taxon>
        <taxon>Malvoideae</taxon>
        <taxon>Hibiscus</taxon>
    </lineage>
</organism>
<evidence type="ECO:0000256" key="2">
    <source>
        <dbReference type="SAM" id="MobiDB-lite"/>
    </source>
</evidence>
<dbReference type="Proteomes" id="UP001165190">
    <property type="component" value="Unassembled WGS sequence"/>
</dbReference>
<feature type="region of interest" description="Disordered" evidence="2">
    <location>
        <begin position="767"/>
        <end position="792"/>
    </location>
</feature>
<feature type="region of interest" description="Disordered" evidence="2">
    <location>
        <begin position="1"/>
        <end position="26"/>
    </location>
</feature>
<feature type="compositionally biased region" description="Polar residues" evidence="2">
    <location>
        <begin position="767"/>
        <end position="789"/>
    </location>
</feature>
<dbReference type="Gene3D" id="2.60.200.20">
    <property type="match status" value="1"/>
</dbReference>
<feature type="compositionally biased region" description="Polar residues" evidence="2">
    <location>
        <begin position="894"/>
        <end position="908"/>
    </location>
</feature>
<feature type="compositionally biased region" description="Polar residues" evidence="2">
    <location>
        <begin position="66"/>
        <end position="92"/>
    </location>
</feature>
<feature type="compositionally biased region" description="Basic and acidic residues" evidence="2">
    <location>
        <begin position="934"/>
        <end position="944"/>
    </location>
</feature>
<evidence type="ECO:0000313" key="4">
    <source>
        <dbReference type="EMBL" id="GMI69668.1"/>
    </source>
</evidence>
<dbReference type="InterPro" id="IPR000253">
    <property type="entry name" value="FHA_dom"/>
</dbReference>
<dbReference type="PANTHER" id="PTHR47458:SF1">
    <property type="entry name" value="SMAD_FHA DOMAIN-CONTAINING PROTEIN"/>
    <property type="match status" value="1"/>
</dbReference>
<name>A0A9W7H3B4_HIBTR</name>
<protein>
    <recommendedName>
        <fullName evidence="3">FHA domain-containing protein</fullName>
    </recommendedName>
</protein>
<feature type="compositionally biased region" description="Basic and acidic residues" evidence="2">
    <location>
        <begin position="1"/>
        <end position="12"/>
    </location>
</feature>
<dbReference type="InterPro" id="IPR008984">
    <property type="entry name" value="SMAD_FHA_dom_sf"/>
</dbReference>
<proteinExistence type="predicted"/>
<feature type="region of interest" description="Disordered" evidence="2">
    <location>
        <begin position="887"/>
        <end position="963"/>
    </location>
</feature>
<feature type="region of interest" description="Disordered" evidence="2">
    <location>
        <begin position="59"/>
        <end position="102"/>
    </location>
</feature>
<keyword evidence="5" id="KW-1185">Reference proteome</keyword>
<gene>
    <name evidence="4" type="ORF">HRI_000636100</name>
</gene>
<dbReference type="PROSITE" id="PS50006">
    <property type="entry name" value="FHA_DOMAIN"/>
    <property type="match status" value="1"/>
</dbReference>
<feature type="compositionally biased region" description="Low complexity" evidence="2">
    <location>
        <begin position="953"/>
        <end position="963"/>
    </location>
</feature>
<dbReference type="Pfam" id="PF00498">
    <property type="entry name" value="FHA"/>
    <property type="match status" value="1"/>
</dbReference>
<comment type="caution">
    <text evidence="4">The sequence shown here is derived from an EMBL/GenBank/DDBJ whole genome shotgun (WGS) entry which is preliminary data.</text>
</comment>
<sequence length="963" mass="106591">MPHKSHSPDLIKRSGNFKKKNESSKTSFCLTLKTARVSKSPPFLIYFAGYSTFPSMATHEVEKPETSNSSKHSQSPKDNVPQPASVQPNQADDSPPSKPPLSSKQFIVSVAANISSQSLPTFDPNVWGVLTAISYNARKRPLGMNMLLTADEHRIGRLVDDTNFRIESNSVSAKHCIIYRKRVTGENTEQSSNCSSCVFLKDTSTNGTFLNWERLRKNSPELKVQHGDIISFSAPPQHELAFAFVYRDALRSAHSAEGVCAKRKADELACENKRLKGIGIGAPEGPISLDDFRSLQRSNKELRKQLEDQVRTIDKLRNENHATVEHHENEIKEIKESVANSYLGRLKELEILLDVKLKELVEVKRISAEQKHAIEDLNERLSASMQSCTEANERIMSQKSSMAELKVQLEEERDQRQEERERAAVDLKAAVQRVQSEAQEEMQRLSDVALKREEELEESINKLEDSLGKCSTELEGLVSKLEDTRQKLINSDIKVRQLEAQVSEANQASANATKKVEELEHEIKGLRKLLETEKAAREEAWTKVSALELEINAAMRELDYERRRLKGARERIMLRETQLRAFYSTTEEISVLFAKQQEQLKAMQRTLEDEENYENTSVDIDPNVPNVNNYGTIGREKICTSYHGNLATKAGSSTSAQRVNISNDEASVTEKHDCGLRSQEVGENTQEAEFTSADHFVRGGFGSDIDGIGTAPVNEGDTIGTERVLETESLGIEVERNFDLNRSGTLGIDIMQLDCETDAHETNNRIQTTCPDTSMHSQSNKPNETQNSVEDTEARGTIRTADLLASEVLGSWAYSTNPSVNGENGSPKTGDNNVDHAMAFHDSAGLVAESQSIPSSDAAAGLLALSEMIGIVAPDLKEQFRGASINGFDHQGKKQSSASDSDATGCSDSNDENNEVAAESGSISDTETEGGSEQAKEDEKRNDVMDEDDETSSGESHIKSSSS</sequence>
<evidence type="ECO:0000313" key="5">
    <source>
        <dbReference type="Proteomes" id="UP001165190"/>
    </source>
</evidence>
<dbReference type="SUPFAM" id="SSF49879">
    <property type="entry name" value="SMAD/FHA domain"/>
    <property type="match status" value="1"/>
</dbReference>
<dbReference type="OrthoDB" id="687730at2759"/>
<feature type="coiled-coil region" evidence="1">
    <location>
        <begin position="292"/>
        <end position="319"/>
    </location>
</feature>
<dbReference type="EMBL" id="BSYR01000006">
    <property type="protein sequence ID" value="GMI69668.1"/>
    <property type="molecule type" value="Genomic_DNA"/>
</dbReference>
<evidence type="ECO:0000259" key="3">
    <source>
        <dbReference type="PROSITE" id="PS50006"/>
    </source>
</evidence>